<reference evidence="3" key="1">
    <citation type="journal article" date="2019" name="Sci. Rep.">
        <title>Draft genome of Tanacetum cinerariifolium, the natural source of mosquito coil.</title>
        <authorList>
            <person name="Yamashiro T."/>
            <person name="Shiraishi A."/>
            <person name="Satake H."/>
            <person name="Nakayama K."/>
        </authorList>
    </citation>
    <scope>NUCLEOTIDE SEQUENCE</scope>
</reference>
<protein>
    <submittedName>
        <fullName evidence="3">Transposase (Putative), gypsy type</fullName>
    </submittedName>
</protein>
<name>A0A699HJB1_TANCI</name>
<feature type="region of interest" description="Disordered" evidence="2">
    <location>
        <begin position="201"/>
        <end position="223"/>
    </location>
</feature>
<evidence type="ECO:0000256" key="1">
    <source>
        <dbReference type="SAM" id="Coils"/>
    </source>
</evidence>
<accession>A0A699HJB1</accession>
<gene>
    <name evidence="3" type="ORF">Tci_399393</name>
</gene>
<evidence type="ECO:0000313" key="3">
    <source>
        <dbReference type="EMBL" id="GEY27419.1"/>
    </source>
</evidence>
<comment type="caution">
    <text evidence="3">The sequence shown here is derived from an EMBL/GenBank/DDBJ whole genome shotgun (WGS) entry which is preliminary data.</text>
</comment>
<keyword evidence="1" id="KW-0175">Coiled coil</keyword>
<dbReference type="EMBL" id="BKCJ010165162">
    <property type="protein sequence ID" value="GEY27419.1"/>
    <property type="molecule type" value="Genomic_DNA"/>
</dbReference>
<organism evidence="3">
    <name type="scientific">Tanacetum cinerariifolium</name>
    <name type="common">Dalmatian daisy</name>
    <name type="synonym">Chrysanthemum cinerariifolium</name>
    <dbReference type="NCBI Taxonomy" id="118510"/>
    <lineage>
        <taxon>Eukaryota</taxon>
        <taxon>Viridiplantae</taxon>
        <taxon>Streptophyta</taxon>
        <taxon>Embryophyta</taxon>
        <taxon>Tracheophyta</taxon>
        <taxon>Spermatophyta</taxon>
        <taxon>Magnoliopsida</taxon>
        <taxon>eudicotyledons</taxon>
        <taxon>Gunneridae</taxon>
        <taxon>Pentapetalae</taxon>
        <taxon>asterids</taxon>
        <taxon>campanulids</taxon>
        <taxon>Asterales</taxon>
        <taxon>Asteraceae</taxon>
        <taxon>Asteroideae</taxon>
        <taxon>Anthemideae</taxon>
        <taxon>Anthemidinae</taxon>
        <taxon>Tanacetum</taxon>
    </lineage>
</organism>
<evidence type="ECO:0000256" key="2">
    <source>
        <dbReference type="SAM" id="MobiDB-lite"/>
    </source>
</evidence>
<feature type="coiled-coil region" evidence="1">
    <location>
        <begin position="423"/>
        <end position="457"/>
    </location>
</feature>
<proteinExistence type="predicted"/>
<sequence>MSTITDVKCVLTQKELDAFCNKFHIPVEVHHVLPNQNDTMHERPAGKLGCILGFLTFPTLDCLCPPSLLTYLGISTSIYPNSLLLGRPRDPSLVAAEFNAQDYATLVAHPSPFRKFPEAFMCLVGLSRHYTLDEKTYPRFLHKNREGGHIVPMLPVAPNRTKSELKASVDRLFYEGGSGNQAEQGDSARGKMKSVIMDAGEVSHPPKKLKEDHGTSSGTSVGGKSWSAVQRLLAGAVLNAEVKVAAIPTLPFVTAYVSTTPELEDGDHTDSVAELNLHTIGAPSSVLIMTNVTIITLTVEPTSVTKEKLVEPSAFGASFSTVGGTETTGVFSDLTGSDFLVGVIRTVTSHDTNLQKLFTEFNVGAARQMSLSAEVIMRVEYNVKENRRLKSVVERQAEAAKAILLRVEASTFEAVEKSFWDETNALRERNTILEKERNALDEKVIELETSVASKERELTGLNSLITFVHEMEISSFELQEKVTIYQNCMEQLEKFQDDQMKFVNDKSDKLYTDFVKMALHLEEKFYPHILTIISSRIWLLTQGMKLAIIKCMNSPKYLSALEAAISKAIEKGMQDGLSAGITHGKEGKVLTDVAAYNPSAKLDYISALQQLQNVNFPLLTKLKSNKDASIETVIDILRLEGPFVDKLGLDELQPNVDQLMVPIHHSPDKVVIGATALSLSLDVSSIRVRKIKENIANHISTLRDVFVPLAEPFSATALTGTEGTSDAAAATADATTALSTTFASASTIAPIFVDDYEVIGVDDQAVADGDPASFPNVDDAKLNIPQ</sequence>
<dbReference type="AlphaFoldDB" id="A0A699HJB1"/>